<accession>M3HE75</accession>
<proteinExistence type="predicted"/>
<dbReference type="PANTHER" id="PTHR16469">
    <property type="entry name" value="UBIQUITIN-ASSOCIATED AND SH3 DOMAIN-CONTAINING BA-RELATED"/>
    <property type="match status" value="1"/>
</dbReference>
<feature type="compositionally biased region" description="Polar residues" evidence="1">
    <location>
        <begin position="616"/>
        <end position="638"/>
    </location>
</feature>
<organism evidence="2 3">
    <name type="scientific">Candida maltosa (strain Xu316)</name>
    <name type="common">Yeast</name>
    <dbReference type="NCBI Taxonomy" id="1245528"/>
    <lineage>
        <taxon>Eukaryota</taxon>
        <taxon>Fungi</taxon>
        <taxon>Dikarya</taxon>
        <taxon>Ascomycota</taxon>
        <taxon>Saccharomycotina</taxon>
        <taxon>Pichiomycetes</taxon>
        <taxon>Debaryomycetaceae</taxon>
        <taxon>Candida/Lodderomyces clade</taxon>
        <taxon>Candida</taxon>
    </lineage>
</organism>
<feature type="compositionally biased region" description="Polar residues" evidence="1">
    <location>
        <begin position="577"/>
        <end position="592"/>
    </location>
</feature>
<dbReference type="Gene3D" id="3.40.50.1240">
    <property type="entry name" value="Phosphoglycerate mutase-like"/>
    <property type="match status" value="1"/>
</dbReference>
<reference evidence="2 3" key="1">
    <citation type="submission" date="2013-02" db="EMBL/GenBank/DDBJ databases">
        <title>Genome sequence of Candida maltosa Xu316, a potential industrial strain for xylitol and ethanol production.</title>
        <authorList>
            <person name="Yu J."/>
            <person name="Wang Q."/>
            <person name="Geng X."/>
            <person name="Bao W."/>
            <person name="He P."/>
            <person name="Cai J."/>
        </authorList>
    </citation>
    <scope>NUCLEOTIDE SEQUENCE [LARGE SCALE GENOMIC DNA]</scope>
    <source>
        <strain evidence="3">Xu316</strain>
    </source>
</reference>
<dbReference type="EMBL" id="AOGT01002449">
    <property type="protein sequence ID" value="EMG45517.1"/>
    <property type="molecule type" value="Genomic_DNA"/>
</dbReference>
<feature type="region of interest" description="Disordered" evidence="1">
    <location>
        <begin position="294"/>
        <end position="326"/>
    </location>
</feature>
<sequence>MTELYFLRHGERIDHALQDDPNAKPILEDYKDYDPSLSTSAIPQLQKVVDDICSLTHAFTDTQSTQRKNVFVHFSPYLRCCQSADILISEMKSSFLEKFPNYKVRFQLLGDFALSEWIHDKMKNKPPFVDSDDAYNMYTPNLKSLKNKNACSNFRPTITLGPYNGPDLSYKDYQGRCKDYFKKLLATYDKPAYIKNKDIIVVVSHGYAINNFITYFINHPLFEEIPEAEANFALRVLKDETGEPEDVNDPANYTWRLVQDALHLIHEEEVDTTLNLETDIVYYKTNFIKKDEMETPKQLVPQESKPRPSFKIQETSSSNEGGRVPPSVRGNYICPAAKDWVPNAKHFLIKADFKEKVMNDESFRKQFKITNHPSRPISPEVSPNSAPTRTNSVIDLSKILSNEDIQPMKLKYSNTSEISIHKINSRMNSQVNLASFGNNHNSNENSTSDFGKFVNSGGSSKDNSATDLPKYIASLQNRSRSSSNPLMNVAVAHNAKDSYFPSNIVGRIRSPDSDMSIDSNGELDIIEEVNDSQFNETLGRNSPIDSVQRARSLNKRRVNNPLFAQRKSQSSLFQNSFTKINNDPMQKSASEGRSTRKENESDDDDDDSDHGRLFSLNFNSSASKNPQSDKPTSHTYTNRPRKNSFKFYTSGASNNDENKGTASKPRPVFYNFDSSGDDDDDTDDESQFYTPNKVDNKSDTDYFWFGQNK</sequence>
<dbReference type="PANTHER" id="PTHR16469:SF27">
    <property type="entry name" value="UBIQUITIN-ASSOCIATED AND SH3 DOMAIN-CONTAINING BA-RELATED"/>
    <property type="match status" value="1"/>
</dbReference>
<keyword evidence="3" id="KW-1185">Reference proteome</keyword>
<gene>
    <name evidence="2" type="ORF">G210_4303</name>
</gene>
<dbReference type="AlphaFoldDB" id="M3HE75"/>
<feature type="compositionally biased region" description="Acidic residues" evidence="1">
    <location>
        <begin position="675"/>
        <end position="686"/>
    </location>
</feature>
<dbReference type="eggNOG" id="KOG3734">
    <property type="taxonomic scope" value="Eukaryota"/>
</dbReference>
<dbReference type="InterPro" id="IPR051710">
    <property type="entry name" value="Phosphatase_SH3-domain"/>
</dbReference>
<feature type="compositionally biased region" description="Polar residues" evidence="1">
    <location>
        <begin position="381"/>
        <end position="390"/>
    </location>
</feature>
<dbReference type="SUPFAM" id="SSF53254">
    <property type="entry name" value="Phosphoglycerate mutase-like"/>
    <property type="match status" value="1"/>
</dbReference>
<dbReference type="HOGENOM" id="CLU_017630_0_0_1"/>
<dbReference type="Proteomes" id="UP000011777">
    <property type="component" value="Unassembled WGS sequence"/>
</dbReference>
<comment type="caution">
    <text evidence="2">The sequence shown here is derived from an EMBL/GenBank/DDBJ whole genome shotgun (WGS) entry which is preliminary data.</text>
</comment>
<evidence type="ECO:0000256" key="1">
    <source>
        <dbReference type="SAM" id="MobiDB-lite"/>
    </source>
</evidence>
<evidence type="ECO:0000313" key="3">
    <source>
        <dbReference type="Proteomes" id="UP000011777"/>
    </source>
</evidence>
<protein>
    <submittedName>
        <fullName evidence="2">Uncharacterized protein</fullName>
    </submittedName>
</protein>
<evidence type="ECO:0000313" key="2">
    <source>
        <dbReference type="EMBL" id="EMG45517.1"/>
    </source>
</evidence>
<dbReference type="OrthoDB" id="3898179at2759"/>
<feature type="region of interest" description="Disordered" evidence="1">
    <location>
        <begin position="577"/>
        <end position="694"/>
    </location>
</feature>
<dbReference type="OMA" id="LSEWIHD"/>
<dbReference type="CDD" id="cd07040">
    <property type="entry name" value="HP"/>
    <property type="match status" value="1"/>
</dbReference>
<name>M3HE75_CANMX</name>
<feature type="region of interest" description="Disordered" evidence="1">
    <location>
        <begin position="371"/>
        <end position="390"/>
    </location>
</feature>
<dbReference type="InterPro" id="IPR029033">
    <property type="entry name" value="His_PPase_superfam"/>
</dbReference>
<feature type="compositionally biased region" description="Polar residues" evidence="1">
    <location>
        <begin position="646"/>
        <end position="655"/>
    </location>
</feature>
<dbReference type="STRING" id="1245528.M3HE75"/>